<dbReference type="InterPro" id="IPR027417">
    <property type="entry name" value="P-loop_NTPase"/>
</dbReference>
<reference evidence="5 6" key="1">
    <citation type="journal article" date="2018" name="Syst. Appl. Microbiol.">
        <title>A new symbiotic nanoarchaeote (Candidatus Nanoclepta minutus) and its host (Zestosphaera tikiterensis gen. nov., sp. nov.) from a New Zealand hot spring.</title>
        <authorList>
            <person name="St John E."/>
            <person name="Liu Y."/>
            <person name="Podar M."/>
            <person name="Stott M.B."/>
            <person name="Meneghin J."/>
            <person name="Chen Z."/>
            <person name="Lagutin K."/>
            <person name="Mitchell K."/>
            <person name="Reysenbach A.L."/>
        </authorList>
    </citation>
    <scope>NUCLEOTIDE SEQUENCE [LARGE SCALE GENOMIC DNA]</scope>
    <source>
        <strain evidence="5">NZ3</strain>
    </source>
</reference>
<dbReference type="InterPro" id="IPR004130">
    <property type="entry name" value="Gpn"/>
</dbReference>
<evidence type="ECO:0000256" key="4">
    <source>
        <dbReference type="ARBA" id="ARBA00023134"/>
    </source>
</evidence>
<protein>
    <recommendedName>
        <fullName evidence="7">GTPase</fullName>
    </recommendedName>
</protein>
<sequence length="254" mass="28216">MMPTQAIFVLGPAGSGKTSLVGGFGRWVAEEFNLSVSFVNLDPAVEHLPYSPDFDVRDFISVKDIMVKEGLGPNGAILRSMDMLAEMSEVIVKALKKLRSDIMFVDTPGQSELFVFRDSGPKLIKAFKRFSIPIALFLNESTLTHKVKEATITYLMSLIVRLRLDIPVLPVVSKSDLLSDTSTHNFPDELSTLSLKLRSEGEDLLSEFMNDLLTVVKHYAIPTRLVKVSVITREGFEDLYALIHEVFCACGDLT</sequence>
<evidence type="ECO:0000256" key="3">
    <source>
        <dbReference type="ARBA" id="ARBA00022801"/>
    </source>
</evidence>
<evidence type="ECO:0000256" key="2">
    <source>
        <dbReference type="ARBA" id="ARBA00022741"/>
    </source>
</evidence>
<dbReference type="PANTHER" id="PTHR21231">
    <property type="entry name" value="XPA-BINDING PROTEIN 1-RELATED"/>
    <property type="match status" value="1"/>
</dbReference>
<comment type="caution">
    <text evidence="5">The sequence shown here is derived from an EMBL/GenBank/DDBJ whole genome shotgun (WGS) entry which is preliminary data.</text>
</comment>
<organism evidence="5 6">
    <name type="scientific">Zestosphaera tikiterensis</name>
    <dbReference type="NCBI Taxonomy" id="1973259"/>
    <lineage>
        <taxon>Archaea</taxon>
        <taxon>Thermoproteota</taxon>
        <taxon>Thermoprotei</taxon>
        <taxon>Desulfurococcales</taxon>
        <taxon>Desulfurococcaceae</taxon>
        <taxon>Zestosphaera</taxon>
    </lineage>
</organism>
<dbReference type="Gene3D" id="3.40.50.300">
    <property type="entry name" value="P-loop containing nucleotide triphosphate hydrolases"/>
    <property type="match status" value="1"/>
</dbReference>
<dbReference type="AlphaFoldDB" id="A0A2R7Y2M2"/>
<proteinExistence type="inferred from homology"/>
<evidence type="ECO:0000256" key="1">
    <source>
        <dbReference type="ARBA" id="ARBA00005290"/>
    </source>
</evidence>
<keyword evidence="2" id="KW-0547">Nucleotide-binding</keyword>
<dbReference type="PANTHER" id="PTHR21231:SF8">
    <property type="entry name" value="GPN-LOOP GTPASE 1"/>
    <property type="match status" value="1"/>
</dbReference>
<dbReference type="SUPFAM" id="SSF52540">
    <property type="entry name" value="P-loop containing nucleoside triphosphate hydrolases"/>
    <property type="match status" value="1"/>
</dbReference>
<dbReference type="Pfam" id="PF03029">
    <property type="entry name" value="ATP_bind_1"/>
    <property type="match status" value="1"/>
</dbReference>
<evidence type="ECO:0000313" key="5">
    <source>
        <dbReference type="EMBL" id="PUA31805.1"/>
    </source>
</evidence>
<evidence type="ECO:0000313" key="6">
    <source>
        <dbReference type="Proteomes" id="UP000244093"/>
    </source>
</evidence>
<evidence type="ECO:0008006" key="7">
    <source>
        <dbReference type="Google" id="ProtNLM"/>
    </source>
</evidence>
<dbReference type="GO" id="GO:0003924">
    <property type="term" value="F:GTPase activity"/>
    <property type="evidence" value="ECO:0007669"/>
    <property type="project" value="TreeGrafter"/>
</dbReference>
<keyword evidence="4" id="KW-0342">GTP-binding</keyword>
<comment type="similarity">
    <text evidence="1">Belongs to the GPN-loop GTPase family.</text>
</comment>
<gene>
    <name evidence="5" type="ORF">B7O98_08375</name>
</gene>
<dbReference type="GO" id="GO:0005525">
    <property type="term" value="F:GTP binding"/>
    <property type="evidence" value="ECO:0007669"/>
    <property type="project" value="UniProtKB-KW"/>
</dbReference>
<keyword evidence="3" id="KW-0378">Hydrolase</keyword>
<dbReference type="EMBL" id="NBVN01000006">
    <property type="protein sequence ID" value="PUA31805.1"/>
    <property type="molecule type" value="Genomic_DNA"/>
</dbReference>
<name>A0A2R7Y2M2_9CREN</name>
<dbReference type="Proteomes" id="UP000244093">
    <property type="component" value="Unassembled WGS sequence"/>
</dbReference>
<accession>A0A2R7Y2M2</accession>